<accession>A0ABM1EW78</accession>
<dbReference type="InterPro" id="IPR043502">
    <property type="entry name" value="DNA/RNA_pol_sf"/>
</dbReference>
<organism evidence="1 2">
    <name type="scientific">Priapulus caudatus</name>
    <name type="common">Priapulid worm</name>
    <dbReference type="NCBI Taxonomy" id="37621"/>
    <lineage>
        <taxon>Eukaryota</taxon>
        <taxon>Metazoa</taxon>
        <taxon>Ecdysozoa</taxon>
        <taxon>Scalidophora</taxon>
        <taxon>Priapulida</taxon>
        <taxon>Priapulimorpha</taxon>
        <taxon>Priapulimorphida</taxon>
        <taxon>Priapulidae</taxon>
        <taxon>Priapulus</taxon>
    </lineage>
</organism>
<dbReference type="SUPFAM" id="SSF56672">
    <property type="entry name" value="DNA/RNA polymerases"/>
    <property type="match status" value="1"/>
</dbReference>
<dbReference type="GeneID" id="106816368"/>
<dbReference type="RefSeq" id="XP_014676449.1">
    <property type="nucleotide sequence ID" value="XM_014820963.1"/>
</dbReference>
<keyword evidence="1" id="KW-1185">Reference proteome</keyword>
<proteinExistence type="predicted"/>
<gene>
    <name evidence="2" type="primary">LOC106816368</name>
</gene>
<sequence length="1130" mass="127977">MRLVTFLKTVAREMLDLEYGSVDDKPREYMKVQSGTQRKSGSCYNVQASQNSTIGNSSDPKRQAQARRCFLCNNDHLMTTCKVFLEMSPQKRLDAVREKRLCFNCLQFRNHTAKMCKFAARYGANNCTCKHSKLLHAALSAARDKVSYSQSSDTVERRQDREEAQVKQVKGDSFACGGSAVKMVSLPIVTIYVKGIGQDEYIQTNALLDSGSNRTFCSKELIEQLGVKGKQTTLSLQTLNEGKDTAANEVSLEAIGTIGKRRKRQVIQLPKVYALSDFPALKGSVALSTDVRTFSHLNDICISNSAELDVAIIIGQDVPQALVPLEVRRGKEGEPYAVRTALGWTVNGPLDTVATYTDARCNYVHVEAGSDLGLEAQVERFWNIDTGHVLAGSRPQMSVDDKKVIKVWESSLKHSDGHYELDIPFKSEPTQLPDNKPLALKRLQYLSRRFGKDPELHRRYQSEIQTLLDKGYAEVVPEREVDGVPGRTWYLPHHAVTNPNKPDKLRVVFDCAAEYLGNSLNKCVLQGPDLSNNLLGVLLRFREGRIAIMSDIEAMFYQVNVSPSHRDALRFLWWKDGDVSRDPGIYRMKVHPFGGVWSPSCTSFALRQTAEQNSDMFDPETVQTVLRDFYVDDCLKSVDSESKAVKLVGELSQLTSLGGFHLTKWISNNRKVLQSVPVNDRAKEIKTLDLDRGTLPIERALGLSWDTNNDSVGIKTNPKNVAHTKRGLLSVTSSIYDPLGLVCPFVLQAKKLFQSECKLIKGWDEELHVDNKNRWLRWLRELPELEKVTVDRCVLPESFGACTTMEIHHFCDASQEAYGVVSYLRAVNDRGRVHCSFLLGKSRLAPIKQMTIPRLELMAAVMAVRVSSTLEQELQLKIDRNVFWSDSMIVLQYVKSKTRRFHTFVANRVAIIHDGSYPEQWRYVDTKSNPADDASRGLSAPELVQKGRWLQGPEFLWGDELEWPKPPDDLPDIQDDDREVKQSIQSCVAVTEHSENPVDRLLSYHSTWHRLRKAVAWLLKFKKWLRDRAMTKMSLDAADTMEAERAIVQYLQGKCYGHELSDLRSQRVVSRKSHIHDLEPCLLDDGIIRVGGRLQEAPIQDSAKHPTILPRDHHVTELIVRHTHEWQHKT</sequence>
<dbReference type="Proteomes" id="UP000695022">
    <property type="component" value="Unplaced"/>
</dbReference>
<dbReference type="Pfam" id="PF05380">
    <property type="entry name" value="Peptidase_A17"/>
    <property type="match status" value="1"/>
</dbReference>
<dbReference type="InterPro" id="IPR008042">
    <property type="entry name" value="Retrotrans_Pao"/>
</dbReference>
<reference evidence="2" key="1">
    <citation type="submission" date="2025-08" db="UniProtKB">
        <authorList>
            <consortium name="RefSeq"/>
        </authorList>
    </citation>
    <scope>IDENTIFICATION</scope>
</reference>
<name>A0ABM1EW78_PRICU</name>
<evidence type="ECO:0000313" key="1">
    <source>
        <dbReference type="Proteomes" id="UP000695022"/>
    </source>
</evidence>
<protein>
    <submittedName>
        <fullName evidence="2">Uncharacterized protein LOC106816368</fullName>
    </submittedName>
</protein>
<dbReference type="PANTHER" id="PTHR47331:SF1">
    <property type="entry name" value="GAG-LIKE PROTEIN"/>
    <property type="match status" value="1"/>
</dbReference>
<evidence type="ECO:0000313" key="2">
    <source>
        <dbReference type="RefSeq" id="XP_014676449.1"/>
    </source>
</evidence>
<dbReference type="PANTHER" id="PTHR47331">
    <property type="entry name" value="PHD-TYPE DOMAIN-CONTAINING PROTEIN"/>
    <property type="match status" value="1"/>
</dbReference>
<dbReference type="CDD" id="cd01644">
    <property type="entry name" value="RT_pepA17"/>
    <property type="match status" value="1"/>
</dbReference>